<keyword evidence="5 6" id="KW-0472">Membrane</keyword>
<name>A0ABD3PF12_9STRA</name>
<gene>
    <name evidence="9" type="ORF">HJC23_010653</name>
</gene>
<proteinExistence type="inferred from homology"/>
<comment type="caution">
    <text evidence="9">The sequence shown here is derived from an EMBL/GenBank/DDBJ whole genome shotgun (WGS) entry which is preliminary data.</text>
</comment>
<dbReference type="EMBL" id="JABMIG020000193">
    <property type="protein sequence ID" value="KAL3786487.1"/>
    <property type="molecule type" value="Genomic_DNA"/>
</dbReference>
<evidence type="ECO:0000313" key="10">
    <source>
        <dbReference type="Proteomes" id="UP001516023"/>
    </source>
</evidence>
<accession>A0ABD3PF12</accession>
<evidence type="ECO:0000256" key="2">
    <source>
        <dbReference type="ARBA" id="ARBA00009457"/>
    </source>
</evidence>
<dbReference type="PANTHER" id="PTHR10926:SF0">
    <property type="entry name" value="CDC50, ISOFORM A"/>
    <property type="match status" value="1"/>
</dbReference>
<dbReference type="InterPro" id="IPR005045">
    <property type="entry name" value="CDC50/LEM3_fam"/>
</dbReference>
<dbReference type="AlphaFoldDB" id="A0ABD3PF12"/>
<evidence type="ECO:0000256" key="5">
    <source>
        <dbReference type="ARBA" id="ARBA00023136"/>
    </source>
</evidence>
<comment type="subcellular location">
    <subcellularLocation>
        <location evidence="1">Membrane</location>
        <topology evidence="1">Multi-pass membrane protein</topology>
    </subcellularLocation>
</comment>
<keyword evidence="4 8" id="KW-1133">Transmembrane helix</keyword>
<feature type="region of interest" description="Disordered" evidence="7">
    <location>
        <begin position="24"/>
        <end position="56"/>
    </location>
</feature>
<evidence type="ECO:0000256" key="8">
    <source>
        <dbReference type="SAM" id="Phobius"/>
    </source>
</evidence>
<feature type="transmembrane region" description="Helical" evidence="8">
    <location>
        <begin position="393"/>
        <end position="410"/>
    </location>
</feature>
<evidence type="ECO:0000256" key="1">
    <source>
        <dbReference type="ARBA" id="ARBA00004141"/>
    </source>
</evidence>
<dbReference type="Proteomes" id="UP001516023">
    <property type="component" value="Unassembled WGS sequence"/>
</dbReference>
<comment type="similarity">
    <text evidence="2 6">Belongs to the CDC50/LEM3 family.</text>
</comment>
<dbReference type="GO" id="GO:0016020">
    <property type="term" value="C:membrane"/>
    <property type="evidence" value="ECO:0007669"/>
    <property type="project" value="UniProtKB-SubCell"/>
</dbReference>
<protein>
    <submittedName>
        <fullName evidence="9">Uncharacterized protein</fullName>
    </submittedName>
</protein>
<keyword evidence="3 8" id="KW-0812">Transmembrane</keyword>
<feature type="transmembrane region" description="Helical" evidence="8">
    <location>
        <begin position="72"/>
        <end position="91"/>
    </location>
</feature>
<evidence type="ECO:0000313" key="9">
    <source>
        <dbReference type="EMBL" id="KAL3786487.1"/>
    </source>
</evidence>
<evidence type="ECO:0000256" key="6">
    <source>
        <dbReference type="PIRNR" id="PIRNR015840"/>
    </source>
</evidence>
<dbReference type="PIRSF" id="PIRSF015840">
    <property type="entry name" value="DUF284_TM_euk"/>
    <property type="match status" value="1"/>
</dbReference>
<keyword evidence="10" id="KW-1185">Reference proteome</keyword>
<reference evidence="9 10" key="1">
    <citation type="journal article" date="2020" name="G3 (Bethesda)">
        <title>Improved Reference Genome for Cyclotella cryptica CCMP332, a Model for Cell Wall Morphogenesis, Salinity Adaptation, and Lipid Production in Diatoms (Bacillariophyta).</title>
        <authorList>
            <person name="Roberts W.R."/>
            <person name="Downey K.M."/>
            <person name="Ruck E.C."/>
            <person name="Traller J.C."/>
            <person name="Alverson A.J."/>
        </authorList>
    </citation>
    <scope>NUCLEOTIDE SEQUENCE [LARGE SCALE GENOMIC DNA]</scope>
    <source>
        <strain evidence="9 10">CCMP332</strain>
    </source>
</reference>
<feature type="compositionally biased region" description="Basic and acidic residues" evidence="7">
    <location>
        <begin position="34"/>
        <end position="52"/>
    </location>
</feature>
<evidence type="ECO:0000256" key="4">
    <source>
        <dbReference type="ARBA" id="ARBA00022989"/>
    </source>
</evidence>
<organism evidence="9 10">
    <name type="scientific">Cyclotella cryptica</name>
    <dbReference type="NCBI Taxonomy" id="29204"/>
    <lineage>
        <taxon>Eukaryota</taxon>
        <taxon>Sar</taxon>
        <taxon>Stramenopiles</taxon>
        <taxon>Ochrophyta</taxon>
        <taxon>Bacillariophyta</taxon>
        <taxon>Coscinodiscophyceae</taxon>
        <taxon>Thalassiosirophycidae</taxon>
        <taxon>Stephanodiscales</taxon>
        <taxon>Stephanodiscaceae</taxon>
        <taxon>Cyclotella</taxon>
    </lineage>
</organism>
<dbReference type="PANTHER" id="PTHR10926">
    <property type="entry name" value="CELL CYCLE CONTROL PROTEIN 50"/>
    <property type="match status" value="1"/>
</dbReference>
<sequence>MTSMGEAANAATITISPDAVSHAAVEEASSSARTTDDGSLRSDEMKQSRRPGDVALKQQRMKSWQPLLSPRWVIASYFAIALIFIPVGVVVRKKSNDLIELKTIYESHLPDGPAADITGCEIGNSPNKMYLNQETCEIVMKVPDDKGDLDPPIMVHYELFNFYQNYRKYYTSKDQYQLVGSLTQDSVSAQDCEPLNKIGEIKINPCGLIANTLFNDVITLESIVRPDGVKIENAPMIETGIAWESDKEWKFRQPEGFKSEQCLSCDACDCEQLNEDGEKMWSCRTPYVDEDGNCFRYFYPEDNTTQYLYETYPMVVSPLDGVLNEHFIVWMRTAALPHFRKLYGYIQETIPAGSTLTFRVMANFAVERNLGAKALVVSNTYAFGGKSPWLGDLYIAVGGIAAGFAVFFSAKEVLSPRRMADQRYLRFKED</sequence>
<evidence type="ECO:0000256" key="3">
    <source>
        <dbReference type="ARBA" id="ARBA00022692"/>
    </source>
</evidence>
<evidence type="ECO:0000256" key="7">
    <source>
        <dbReference type="SAM" id="MobiDB-lite"/>
    </source>
</evidence>
<dbReference type="Pfam" id="PF03381">
    <property type="entry name" value="CDC50"/>
    <property type="match status" value="1"/>
</dbReference>